<proteinExistence type="predicted"/>
<keyword evidence="2" id="KW-1185">Reference proteome</keyword>
<dbReference type="Proteomes" id="UP000663879">
    <property type="component" value="Unassembled WGS sequence"/>
</dbReference>
<accession>A0A814PPS8</accession>
<sequence>MYYNINKTISTLIGKNIEYLSKINKPLGAINTKRKNIETYENSEQFEEQIFEAVEHYGKKLKLDLVPAQGYQKAANVEYLCQDIQTYPKEIVENPIQYNINGLFITKHDLSLLVKKNALLNEVLIESYVSLFNDEQKILIEPNTTAYNILIESRFEFNNKVYYKDDDFPKYCCVVGAV</sequence>
<organism evidence="1 2">
    <name type="scientific">Brachionus calyciflorus</name>
    <dbReference type="NCBI Taxonomy" id="104777"/>
    <lineage>
        <taxon>Eukaryota</taxon>
        <taxon>Metazoa</taxon>
        <taxon>Spiralia</taxon>
        <taxon>Gnathifera</taxon>
        <taxon>Rotifera</taxon>
        <taxon>Eurotatoria</taxon>
        <taxon>Monogononta</taxon>
        <taxon>Pseudotrocha</taxon>
        <taxon>Ploima</taxon>
        <taxon>Brachionidae</taxon>
        <taxon>Brachionus</taxon>
    </lineage>
</organism>
<comment type="caution">
    <text evidence="1">The sequence shown here is derived from an EMBL/GenBank/DDBJ whole genome shotgun (WGS) entry which is preliminary data.</text>
</comment>
<protein>
    <submittedName>
        <fullName evidence="1">Uncharacterized protein</fullName>
    </submittedName>
</protein>
<gene>
    <name evidence="1" type="ORF">OXX778_LOCUS21529</name>
</gene>
<reference evidence="1" key="1">
    <citation type="submission" date="2021-02" db="EMBL/GenBank/DDBJ databases">
        <authorList>
            <person name="Nowell W R."/>
        </authorList>
    </citation>
    <scope>NUCLEOTIDE SEQUENCE</scope>
    <source>
        <strain evidence="1">Ploen Becks lab</strain>
    </source>
</reference>
<evidence type="ECO:0000313" key="2">
    <source>
        <dbReference type="Proteomes" id="UP000663879"/>
    </source>
</evidence>
<name>A0A814PPS8_9BILA</name>
<dbReference type="AlphaFoldDB" id="A0A814PPS8"/>
<evidence type="ECO:0000313" key="1">
    <source>
        <dbReference type="EMBL" id="CAF1108955.1"/>
    </source>
</evidence>
<dbReference type="EMBL" id="CAJNOC010008040">
    <property type="protein sequence ID" value="CAF1108955.1"/>
    <property type="molecule type" value="Genomic_DNA"/>
</dbReference>